<gene>
    <name evidence="7" type="ORF">SAMN04488092_10341</name>
</gene>
<keyword evidence="8" id="KW-1185">Reference proteome</keyword>
<feature type="transmembrane region" description="Helical" evidence="6">
    <location>
        <begin position="123"/>
        <end position="141"/>
    </location>
</feature>
<organism evidence="7 8">
    <name type="scientific">Thalassovita taeanensis</name>
    <dbReference type="NCBI Taxonomy" id="657014"/>
    <lineage>
        <taxon>Bacteria</taxon>
        <taxon>Pseudomonadati</taxon>
        <taxon>Pseudomonadota</taxon>
        <taxon>Alphaproteobacteria</taxon>
        <taxon>Rhodobacterales</taxon>
        <taxon>Roseobacteraceae</taxon>
        <taxon>Thalassovita</taxon>
    </lineage>
</organism>
<dbReference type="STRING" id="657014.SAMN04488092_10341"/>
<dbReference type="GO" id="GO:0005886">
    <property type="term" value="C:plasma membrane"/>
    <property type="evidence" value="ECO:0007669"/>
    <property type="project" value="UniProtKB-SubCell"/>
</dbReference>
<sequence>MIRVVSALLFIGLSLAGLATIHALSGGAAPQIDPRLFDLSALLAIAGLLVIYFASDGLRLYFVLRTLGERVSLKDLVPLVFINILFSNITPMATGGGFAQIWYLGRSGVSVGSAAAATTIRTVLAMLVIFTAAPTFQFLFAKGRAAEHLSERLTNSLSIVIVFYLVGFLIVLLRPMLIAAFIERMLRGASRLGLLGTERRDRWRIRVREVMTGFSDGFRTFLTGSRRYAALSALFTIVFLLALFSFPALLMALLDYDVDWLAVMGTLSVVTFLMYFAPSPGGAGFSELAFAGLMAGQIAPEHLVFIVLVWRVLTIYLGMGIGAVFMMRAVKSRAFQP</sequence>
<name>A0A1H9BXN9_9RHOB</name>
<feature type="transmembrane region" description="Helical" evidence="6">
    <location>
        <begin position="76"/>
        <end position="103"/>
    </location>
</feature>
<evidence type="ECO:0000256" key="1">
    <source>
        <dbReference type="ARBA" id="ARBA00004651"/>
    </source>
</evidence>
<protein>
    <recommendedName>
        <fullName evidence="9">TIGR00374 family protein</fullName>
    </recommendedName>
</protein>
<evidence type="ECO:0000313" key="7">
    <source>
        <dbReference type="EMBL" id="SEP93672.1"/>
    </source>
</evidence>
<keyword evidence="5 6" id="KW-0472">Membrane</keyword>
<proteinExistence type="predicted"/>
<keyword evidence="2" id="KW-1003">Cell membrane</keyword>
<keyword evidence="3 6" id="KW-0812">Transmembrane</keyword>
<dbReference type="EMBL" id="FOEP01000003">
    <property type="protein sequence ID" value="SEP93672.1"/>
    <property type="molecule type" value="Genomic_DNA"/>
</dbReference>
<evidence type="ECO:0000256" key="6">
    <source>
        <dbReference type="SAM" id="Phobius"/>
    </source>
</evidence>
<dbReference type="PANTHER" id="PTHR37693">
    <property type="entry name" value="PHOSPHATIDYLGLYCEROL LYSYLTRANSFERASE"/>
    <property type="match status" value="1"/>
</dbReference>
<feature type="transmembrane region" description="Helical" evidence="6">
    <location>
        <begin position="260"/>
        <end position="277"/>
    </location>
</feature>
<comment type="subcellular location">
    <subcellularLocation>
        <location evidence="1">Cell membrane</location>
        <topology evidence="1">Multi-pass membrane protein</topology>
    </subcellularLocation>
</comment>
<evidence type="ECO:0000256" key="5">
    <source>
        <dbReference type="ARBA" id="ARBA00023136"/>
    </source>
</evidence>
<evidence type="ECO:0000313" key="8">
    <source>
        <dbReference type="Proteomes" id="UP000198634"/>
    </source>
</evidence>
<dbReference type="RefSeq" id="WP_090268771.1">
    <property type="nucleotide sequence ID" value="NZ_FOEP01000003.1"/>
</dbReference>
<feature type="transmembrane region" description="Helical" evidence="6">
    <location>
        <begin position="228"/>
        <end position="253"/>
    </location>
</feature>
<dbReference type="PANTHER" id="PTHR37693:SF1">
    <property type="entry name" value="INTEGRAL MEMBRANE PROTEIN"/>
    <property type="match status" value="1"/>
</dbReference>
<evidence type="ECO:0000256" key="4">
    <source>
        <dbReference type="ARBA" id="ARBA00022989"/>
    </source>
</evidence>
<feature type="transmembrane region" description="Helical" evidence="6">
    <location>
        <begin position="153"/>
        <end position="182"/>
    </location>
</feature>
<feature type="transmembrane region" description="Helical" evidence="6">
    <location>
        <begin position="39"/>
        <end position="64"/>
    </location>
</feature>
<evidence type="ECO:0000256" key="3">
    <source>
        <dbReference type="ARBA" id="ARBA00022692"/>
    </source>
</evidence>
<dbReference type="AlphaFoldDB" id="A0A1H9BXN9"/>
<dbReference type="NCBIfam" id="TIGR00374">
    <property type="entry name" value="flippase-like domain"/>
    <property type="match status" value="1"/>
</dbReference>
<evidence type="ECO:0000256" key="2">
    <source>
        <dbReference type="ARBA" id="ARBA00022475"/>
    </source>
</evidence>
<keyword evidence="4 6" id="KW-1133">Transmembrane helix</keyword>
<reference evidence="7 8" key="1">
    <citation type="submission" date="2016-10" db="EMBL/GenBank/DDBJ databases">
        <authorList>
            <person name="de Groot N.N."/>
        </authorList>
    </citation>
    <scope>NUCLEOTIDE SEQUENCE [LARGE SCALE GENOMIC DNA]</scope>
    <source>
        <strain evidence="7 8">DSM 22007</strain>
    </source>
</reference>
<evidence type="ECO:0008006" key="9">
    <source>
        <dbReference type="Google" id="ProtNLM"/>
    </source>
</evidence>
<dbReference type="Pfam" id="PF03706">
    <property type="entry name" value="LPG_synthase_TM"/>
    <property type="match status" value="1"/>
</dbReference>
<dbReference type="Proteomes" id="UP000198634">
    <property type="component" value="Unassembled WGS sequence"/>
</dbReference>
<accession>A0A1H9BXN9</accession>
<dbReference type="InterPro" id="IPR022791">
    <property type="entry name" value="L-PG_synthase/AglD"/>
</dbReference>
<feature type="transmembrane region" description="Helical" evidence="6">
    <location>
        <begin position="303"/>
        <end position="327"/>
    </location>
</feature>
<dbReference type="OrthoDB" id="9810654at2"/>